<evidence type="ECO:0000313" key="1">
    <source>
        <dbReference type="EMBL" id="DAF43725.1"/>
    </source>
</evidence>
<dbReference type="EMBL" id="BK032510">
    <property type="protein sequence ID" value="DAF43725.1"/>
    <property type="molecule type" value="Genomic_DNA"/>
</dbReference>
<dbReference type="GO" id="GO:0004386">
    <property type="term" value="F:helicase activity"/>
    <property type="evidence" value="ECO:0007669"/>
    <property type="project" value="UniProtKB-KW"/>
</dbReference>
<keyword evidence="1" id="KW-0347">Helicase</keyword>
<accession>A0A8S5RYC3</accession>
<proteinExistence type="predicted"/>
<sequence>MIFYWQITKISCIFALRNGNDNSVLKEILSKICMSNFVYKN</sequence>
<name>A0A8S5RYC3_9CAUD</name>
<protein>
    <submittedName>
        <fullName evidence="1">Helicase conserved C-terminal domain</fullName>
    </submittedName>
</protein>
<organism evidence="1">
    <name type="scientific">Myoviridae sp. ctNQV2</name>
    <dbReference type="NCBI Taxonomy" id="2827683"/>
    <lineage>
        <taxon>Viruses</taxon>
        <taxon>Duplodnaviria</taxon>
        <taxon>Heunggongvirae</taxon>
        <taxon>Uroviricota</taxon>
        <taxon>Caudoviricetes</taxon>
    </lineage>
</organism>
<keyword evidence="1" id="KW-0067">ATP-binding</keyword>
<reference evidence="1" key="1">
    <citation type="journal article" date="2021" name="Proc. Natl. Acad. Sci. U.S.A.">
        <title>A Catalog of Tens of Thousands of Viruses from Human Metagenomes Reveals Hidden Associations with Chronic Diseases.</title>
        <authorList>
            <person name="Tisza M.J."/>
            <person name="Buck C.B."/>
        </authorList>
    </citation>
    <scope>NUCLEOTIDE SEQUENCE</scope>
    <source>
        <strain evidence="1">CtNQV2</strain>
    </source>
</reference>
<keyword evidence="1" id="KW-0547">Nucleotide-binding</keyword>
<keyword evidence="1" id="KW-0378">Hydrolase</keyword>